<dbReference type="Proteomes" id="UP000199013">
    <property type="component" value="Unassembled WGS sequence"/>
</dbReference>
<gene>
    <name evidence="2" type="ORF">FDG2_0306</name>
</gene>
<keyword evidence="3" id="KW-1185">Reference proteome</keyword>
<evidence type="ECO:0000313" key="2">
    <source>
        <dbReference type="EMBL" id="SBW17630.1"/>
    </source>
</evidence>
<evidence type="ECO:0000256" key="1">
    <source>
        <dbReference type="SAM" id="MobiDB-lite"/>
    </source>
</evidence>
<dbReference type="EMBL" id="FLUV01000126">
    <property type="protein sequence ID" value="SBW17630.1"/>
    <property type="molecule type" value="Genomic_DNA"/>
</dbReference>
<feature type="region of interest" description="Disordered" evidence="1">
    <location>
        <begin position="19"/>
        <end position="41"/>
    </location>
</feature>
<accession>A0A1C3NTC6</accession>
<evidence type="ECO:0000313" key="3">
    <source>
        <dbReference type="Proteomes" id="UP000199013"/>
    </source>
</evidence>
<dbReference type="AlphaFoldDB" id="A0A1C3NTC6"/>
<organism evidence="2 3">
    <name type="scientific">Candidatus Protofrankia californiensis</name>
    <dbReference type="NCBI Taxonomy" id="1839754"/>
    <lineage>
        <taxon>Bacteria</taxon>
        <taxon>Bacillati</taxon>
        <taxon>Actinomycetota</taxon>
        <taxon>Actinomycetes</taxon>
        <taxon>Frankiales</taxon>
        <taxon>Frankiaceae</taxon>
        <taxon>Protofrankia</taxon>
    </lineage>
</organism>
<protein>
    <submittedName>
        <fullName evidence="2">Uncharacterized protein</fullName>
    </submittedName>
</protein>
<name>A0A1C3NTC6_9ACTN</name>
<sequence>MMENLRRGVGRGFGVLVLAGPGTGSMGRPASRRPANTTGNT</sequence>
<proteinExistence type="predicted"/>
<reference evidence="3" key="1">
    <citation type="submission" date="2016-02" db="EMBL/GenBank/DDBJ databases">
        <authorList>
            <person name="Wibberg D."/>
        </authorList>
    </citation>
    <scope>NUCLEOTIDE SEQUENCE [LARGE SCALE GENOMIC DNA]</scope>
</reference>